<sequence length="147" mass="16122">MTPTPKYVTNLLSSFNLVVVHLAALERQNAMLAEYSMPKRTNLTASIKWVLADALTDRTEEELNALYKNFNNIALKSCASCANTQCNQCTCYTDVPVQGAHEELSFLLSASRAGLLDLLFKTLGQNLPNDNKKRAVRLAARNASAAS</sequence>
<keyword evidence="2" id="KW-1185">Reference proteome</keyword>
<dbReference type="InParanoid" id="A0A1C7MV79"/>
<protein>
    <submittedName>
        <fullName evidence="1">Uncharacterized protein</fullName>
    </submittedName>
</protein>
<reference evidence="1 2" key="1">
    <citation type="submission" date="2016-03" db="EMBL/GenBank/DDBJ databases">
        <title>Choanephora cucurbitarum.</title>
        <authorList>
            <person name="Min B."/>
            <person name="Park H."/>
            <person name="Park J.-H."/>
            <person name="Shin H.-D."/>
            <person name="Choi I.-G."/>
        </authorList>
    </citation>
    <scope>NUCLEOTIDE SEQUENCE [LARGE SCALE GENOMIC DNA]</scope>
    <source>
        <strain evidence="1 2">KUS-F28377</strain>
    </source>
</reference>
<dbReference type="AlphaFoldDB" id="A0A1C7MV79"/>
<dbReference type="Proteomes" id="UP000093000">
    <property type="component" value="Unassembled WGS sequence"/>
</dbReference>
<evidence type="ECO:0000313" key="2">
    <source>
        <dbReference type="Proteomes" id="UP000093000"/>
    </source>
</evidence>
<name>A0A1C7MV79_9FUNG</name>
<accession>A0A1C7MV79</accession>
<gene>
    <name evidence="1" type="ORF">A0J61_11209</name>
</gene>
<proteinExistence type="predicted"/>
<dbReference type="EMBL" id="LUGH01001779">
    <property type="protein sequence ID" value="OBZ80742.1"/>
    <property type="molecule type" value="Genomic_DNA"/>
</dbReference>
<organism evidence="1 2">
    <name type="scientific">Choanephora cucurbitarum</name>
    <dbReference type="NCBI Taxonomy" id="101091"/>
    <lineage>
        <taxon>Eukaryota</taxon>
        <taxon>Fungi</taxon>
        <taxon>Fungi incertae sedis</taxon>
        <taxon>Mucoromycota</taxon>
        <taxon>Mucoromycotina</taxon>
        <taxon>Mucoromycetes</taxon>
        <taxon>Mucorales</taxon>
        <taxon>Mucorineae</taxon>
        <taxon>Choanephoraceae</taxon>
        <taxon>Choanephoroideae</taxon>
        <taxon>Choanephora</taxon>
    </lineage>
</organism>
<comment type="caution">
    <text evidence="1">The sequence shown here is derived from an EMBL/GenBank/DDBJ whole genome shotgun (WGS) entry which is preliminary data.</text>
</comment>
<evidence type="ECO:0000313" key="1">
    <source>
        <dbReference type="EMBL" id="OBZ80742.1"/>
    </source>
</evidence>